<keyword evidence="2" id="KW-0732">Signal</keyword>
<dbReference type="Proteomes" id="UP000649617">
    <property type="component" value="Unassembled WGS sequence"/>
</dbReference>
<gene>
    <name evidence="3" type="primary">setd3</name>
    <name evidence="3" type="ORF">SPIL2461_LOCUS19299</name>
</gene>
<reference evidence="3" key="1">
    <citation type="submission" date="2021-02" db="EMBL/GenBank/DDBJ databases">
        <authorList>
            <person name="Dougan E. K."/>
            <person name="Rhodes N."/>
            <person name="Thang M."/>
            <person name="Chan C."/>
        </authorList>
    </citation>
    <scope>NUCLEOTIDE SEQUENCE</scope>
</reference>
<feature type="chain" id="PRO_5032990701" evidence="2">
    <location>
        <begin position="27"/>
        <end position="862"/>
    </location>
</feature>
<evidence type="ECO:0000313" key="4">
    <source>
        <dbReference type="Proteomes" id="UP000649617"/>
    </source>
</evidence>
<organism evidence="3 4">
    <name type="scientific">Symbiodinium pilosum</name>
    <name type="common">Dinoflagellate</name>
    <dbReference type="NCBI Taxonomy" id="2952"/>
    <lineage>
        <taxon>Eukaryota</taxon>
        <taxon>Sar</taxon>
        <taxon>Alveolata</taxon>
        <taxon>Dinophyceae</taxon>
        <taxon>Suessiales</taxon>
        <taxon>Symbiodiniaceae</taxon>
        <taxon>Symbiodinium</taxon>
    </lineage>
</organism>
<name>A0A812WK16_SYMPI</name>
<keyword evidence="4" id="KW-1185">Reference proteome</keyword>
<dbReference type="AlphaFoldDB" id="A0A812WK16"/>
<dbReference type="EMBL" id="CAJNIZ010044445">
    <property type="protein sequence ID" value="CAE7689376.1"/>
    <property type="molecule type" value="Genomic_DNA"/>
</dbReference>
<sequence length="862" mass="95601">MSVSGRRRHSLSSRLLLVAAVPGVDAFSSAECWVGGWTPEICCSAPGAKGNPLCWDSVFTYDRCCTETEEGIQFDLRRRNFVADMVRRGATVHFDIRQVSGGRTGAVASRLWEEDMAVFRCTVIDETKYPFAEISVRAMADPGDIYGYEEALHARMHKFDVNEVQVLENEYEDEYFAFPEPPLRYHVSTVHLDAVIEGHSLSGELLFQIPQTRIGELSELTAGVLLELLAEQLETAQDTLKLIQGEHELSIADRVSGTLTLKQTIRDHRPLVCRKVQGERESRLGEGSVTVDMSRMQNAPTIQALVESREWVTGGEEDWLVYTKLEVLSYTKGVEEVLKPIGYFPLAPCWKLPAGSRQWGGERSDVWSTHVQLPVKQLLDEHAAATLDRPLPRYQMIVDPNQFVDHARDGPVWAPCEFDIAADGTPTLVGGMRSHQHPQLAQHVALPVLSAALPLLAKLRRPQLLLDERRLQVVFKAQSIIVPGAAGDGADSEYVGLWHVDGHREHVAAVVLYYYDVDPCLHGGDMEFCGREPMDVLGVGDCSNNVDEFSKDTLRAAFRGGAVHNCRVPIAEGTLLVFSNYQMAHRVLRLANTGPREASRDFVALFILDPSMPPLRPARSLLAGPYLLKRTLARTRISTSDILRILEFSGATETDQARKTQRNQLLSEQLKPSGEFALGSNVYATGNGCYAMIGWLHKLLEREDGFFTEGLDDIKAIDRFRALNLTPLKADRGMSEVLSLPTEEIERRLKPEDPPHGSEASTDGASQVEPTETAPPQAAPPMRGDAQNRVFSLKSVHSAVIEASRRHNCDAHAILSLGLALERVNPNSVLADWIKLLPLTFANVLWFSDRPSVSCLPSMQEG</sequence>
<feature type="compositionally biased region" description="Basic and acidic residues" evidence="1">
    <location>
        <begin position="746"/>
        <end position="756"/>
    </location>
</feature>
<comment type="caution">
    <text evidence="3">The sequence shown here is derived from an EMBL/GenBank/DDBJ whole genome shotgun (WGS) entry which is preliminary data.</text>
</comment>
<protein>
    <submittedName>
        <fullName evidence="3">Setd3 protein</fullName>
    </submittedName>
</protein>
<evidence type="ECO:0000313" key="3">
    <source>
        <dbReference type="EMBL" id="CAE7689376.1"/>
    </source>
</evidence>
<accession>A0A812WK16</accession>
<proteinExistence type="predicted"/>
<feature type="region of interest" description="Disordered" evidence="1">
    <location>
        <begin position="746"/>
        <end position="784"/>
    </location>
</feature>
<evidence type="ECO:0000256" key="1">
    <source>
        <dbReference type="SAM" id="MobiDB-lite"/>
    </source>
</evidence>
<feature type="signal peptide" evidence="2">
    <location>
        <begin position="1"/>
        <end position="26"/>
    </location>
</feature>
<evidence type="ECO:0000256" key="2">
    <source>
        <dbReference type="SAM" id="SignalP"/>
    </source>
</evidence>
<dbReference type="OrthoDB" id="411809at2759"/>